<gene>
    <name evidence="9" type="ORF">METZ01_LOCUS45664</name>
</gene>
<organism evidence="9">
    <name type="scientific">marine metagenome</name>
    <dbReference type="NCBI Taxonomy" id="408172"/>
    <lineage>
        <taxon>unclassified sequences</taxon>
        <taxon>metagenomes</taxon>
        <taxon>ecological metagenomes</taxon>
    </lineage>
</organism>
<dbReference type="EMBL" id="UINC01002091">
    <property type="protein sequence ID" value="SUZ92810.1"/>
    <property type="molecule type" value="Genomic_DNA"/>
</dbReference>
<keyword evidence="4" id="KW-0677">Repeat</keyword>
<evidence type="ECO:0000259" key="8">
    <source>
        <dbReference type="PROSITE" id="PS51712"/>
    </source>
</evidence>
<evidence type="ECO:0000256" key="7">
    <source>
        <dbReference type="ARBA" id="ARBA00032345"/>
    </source>
</evidence>
<dbReference type="PANTHER" id="PTHR43834">
    <property type="entry name" value="GTPASE DER"/>
    <property type="match status" value="1"/>
</dbReference>
<keyword evidence="3" id="KW-0690">Ribosome biogenesis</keyword>
<dbReference type="PROSITE" id="PS51712">
    <property type="entry name" value="G_ENGA"/>
    <property type="match status" value="2"/>
</dbReference>
<sequence>MTTKRRGGLPSVVIAGRPNVGKSTLFNRITRSRKAIVTITPGTTRDLVAEDAEWRGVSFRLVDSGGMFGASDDPLELKVLERGQLGIDSADVIVFVVDAREGLVPPDQAVADLVRKVGVPVVLAVNKLDVRRARHRSFEFFQLGFDLVMEVSAEHGTGTGDLLDVIVRLLQDKHPSGSSISSLGGKTTDDPKETAVAIVGRPNVGKSSLVNRLLREERVMVSDRPGTTRDAVDELLVWRGRHFRIVDTAGIRRPGRVAKGGKIESVSVVVSKRAIERADVAVLLVDAKEGVTDQDAAIIGAADKAGCGVIVAVNKWDLMKGISEEGVREFDELAKRQMKFMDHAPFLHISALTGERVPRLLEAVNKVSETRQRRIPTGELNRFFQEVTATHPPVSPDRREVRILYSVQSAVAPPTFVCFTNVATRFHFSYDRFLINRLRDAFGYEGSPIRLHVRRRQK</sequence>
<dbReference type="CDD" id="cd01894">
    <property type="entry name" value="EngA1"/>
    <property type="match status" value="1"/>
</dbReference>
<accession>A0A381RLT6</accession>
<dbReference type="InterPro" id="IPR032859">
    <property type="entry name" value="KH_dom-like"/>
</dbReference>
<dbReference type="InterPro" id="IPR015946">
    <property type="entry name" value="KH_dom-like_a/b"/>
</dbReference>
<dbReference type="PRINTS" id="PR00326">
    <property type="entry name" value="GTP1OBG"/>
</dbReference>
<name>A0A381RLT6_9ZZZZ</name>
<dbReference type="NCBIfam" id="TIGR00231">
    <property type="entry name" value="small_GTP"/>
    <property type="match status" value="2"/>
</dbReference>
<dbReference type="InterPro" id="IPR027417">
    <property type="entry name" value="P-loop_NTPase"/>
</dbReference>
<dbReference type="PIRSF" id="PIRSF006485">
    <property type="entry name" value="GTP-binding_EngA"/>
    <property type="match status" value="1"/>
</dbReference>
<protein>
    <recommendedName>
        <fullName evidence="2">GTPase Der</fullName>
    </recommendedName>
    <alternativeName>
        <fullName evidence="7">GTP-binding protein EngA</fullName>
    </alternativeName>
</protein>
<dbReference type="HAMAP" id="MF_00195">
    <property type="entry name" value="GTPase_Der"/>
    <property type="match status" value="1"/>
</dbReference>
<keyword evidence="5" id="KW-0547">Nucleotide-binding</keyword>
<dbReference type="GO" id="GO:0042254">
    <property type="term" value="P:ribosome biogenesis"/>
    <property type="evidence" value="ECO:0007669"/>
    <property type="project" value="UniProtKB-KW"/>
</dbReference>
<dbReference type="GO" id="GO:0005525">
    <property type="term" value="F:GTP binding"/>
    <property type="evidence" value="ECO:0007669"/>
    <property type="project" value="UniProtKB-KW"/>
</dbReference>
<dbReference type="FunFam" id="3.30.300.20:FF:000004">
    <property type="entry name" value="GTPase Der"/>
    <property type="match status" value="1"/>
</dbReference>
<dbReference type="Pfam" id="PF14714">
    <property type="entry name" value="KH_dom-like"/>
    <property type="match status" value="1"/>
</dbReference>
<feature type="domain" description="EngA-type G" evidence="8">
    <location>
        <begin position="194"/>
        <end position="372"/>
    </location>
</feature>
<dbReference type="Pfam" id="PF01926">
    <property type="entry name" value="MMR_HSR1"/>
    <property type="match status" value="2"/>
</dbReference>
<dbReference type="AlphaFoldDB" id="A0A381RLT6"/>
<dbReference type="PANTHER" id="PTHR43834:SF6">
    <property type="entry name" value="GTPASE DER"/>
    <property type="match status" value="1"/>
</dbReference>
<dbReference type="InterPro" id="IPR016484">
    <property type="entry name" value="GTPase_Der"/>
</dbReference>
<evidence type="ECO:0000256" key="3">
    <source>
        <dbReference type="ARBA" id="ARBA00022517"/>
    </source>
</evidence>
<dbReference type="NCBIfam" id="TIGR03594">
    <property type="entry name" value="GTPase_EngA"/>
    <property type="match status" value="1"/>
</dbReference>
<dbReference type="InterPro" id="IPR005225">
    <property type="entry name" value="Small_GTP-bd"/>
</dbReference>
<dbReference type="Gene3D" id="3.40.50.300">
    <property type="entry name" value="P-loop containing nucleotide triphosphate hydrolases"/>
    <property type="match status" value="2"/>
</dbReference>
<reference evidence="9" key="1">
    <citation type="submission" date="2018-05" db="EMBL/GenBank/DDBJ databases">
        <authorList>
            <person name="Lanie J.A."/>
            <person name="Ng W.-L."/>
            <person name="Kazmierczak K.M."/>
            <person name="Andrzejewski T.M."/>
            <person name="Davidsen T.M."/>
            <person name="Wayne K.J."/>
            <person name="Tettelin H."/>
            <person name="Glass J.I."/>
            <person name="Rusch D."/>
            <person name="Podicherti R."/>
            <person name="Tsui H.-C.T."/>
            <person name="Winkler M.E."/>
        </authorList>
    </citation>
    <scope>NUCLEOTIDE SEQUENCE</scope>
</reference>
<comment type="similarity">
    <text evidence="1">Belongs to the TRAFAC class TrmE-Era-EngA-EngB-Septin-like GTPase superfamily. EngA (Der) GTPase family.</text>
</comment>
<proteinExistence type="inferred from homology"/>
<evidence type="ECO:0000313" key="9">
    <source>
        <dbReference type="EMBL" id="SUZ92810.1"/>
    </source>
</evidence>
<dbReference type="InterPro" id="IPR006073">
    <property type="entry name" value="GTP-bd"/>
</dbReference>
<dbReference type="FunFam" id="3.40.50.300:FF:000040">
    <property type="entry name" value="GTPase Der"/>
    <property type="match status" value="1"/>
</dbReference>
<keyword evidence="6" id="KW-0342">GTP-binding</keyword>
<dbReference type="SUPFAM" id="SSF52540">
    <property type="entry name" value="P-loop containing nucleoside triphosphate hydrolases"/>
    <property type="match status" value="2"/>
</dbReference>
<dbReference type="InterPro" id="IPR031166">
    <property type="entry name" value="G_ENGA"/>
</dbReference>
<dbReference type="CDD" id="cd01895">
    <property type="entry name" value="EngA2"/>
    <property type="match status" value="1"/>
</dbReference>
<dbReference type="GO" id="GO:0043022">
    <property type="term" value="F:ribosome binding"/>
    <property type="evidence" value="ECO:0007669"/>
    <property type="project" value="TreeGrafter"/>
</dbReference>
<evidence type="ECO:0000256" key="6">
    <source>
        <dbReference type="ARBA" id="ARBA00023134"/>
    </source>
</evidence>
<evidence type="ECO:0000256" key="5">
    <source>
        <dbReference type="ARBA" id="ARBA00022741"/>
    </source>
</evidence>
<feature type="domain" description="EngA-type G" evidence="8">
    <location>
        <begin position="10"/>
        <end position="174"/>
    </location>
</feature>
<dbReference type="Gene3D" id="3.30.300.20">
    <property type="match status" value="1"/>
</dbReference>
<evidence type="ECO:0000256" key="1">
    <source>
        <dbReference type="ARBA" id="ARBA00008279"/>
    </source>
</evidence>
<evidence type="ECO:0000256" key="2">
    <source>
        <dbReference type="ARBA" id="ARBA00020953"/>
    </source>
</evidence>
<evidence type="ECO:0000256" key="4">
    <source>
        <dbReference type="ARBA" id="ARBA00022737"/>
    </source>
</evidence>